<keyword evidence="1" id="KW-0732">Signal</keyword>
<evidence type="ECO:0000313" key="3">
    <source>
        <dbReference type="Proteomes" id="UP000000310"/>
    </source>
</evidence>
<organism evidence="2 3">
    <name type="scientific">Pseudopedobacter saltans (strain ATCC 51119 / DSM 12145 / JCM 21818 / CCUG 39354 / LMG 10337 / NBRC 100064 / NCIMB 13643)</name>
    <name type="common">Pedobacter saltans</name>
    <dbReference type="NCBI Taxonomy" id="762903"/>
    <lineage>
        <taxon>Bacteria</taxon>
        <taxon>Pseudomonadati</taxon>
        <taxon>Bacteroidota</taxon>
        <taxon>Sphingobacteriia</taxon>
        <taxon>Sphingobacteriales</taxon>
        <taxon>Sphingobacteriaceae</taxon>
        <taxon>Pseudopedobacter</taxon>
    </lineage>
</organism>
<dbReference type="HOGENOM" id="CLU_068235_0_0_10"/>
<dbReference type="KEGG" id="psn:Pedsa_1777"/>
<dbReference type="AlphaFoldDB" id="F0S871"/>
<dbReference type="NCBIfam" id="TIGR03519">
    <property type="entry name" value="T9SS_PorP_fam"/>
    <property type="match status" value="1"/>
</dbReference>
<gene>
    <name evidence="2" type="ordered locus">Pedsa_1777</name>
</gene>
<dbReference type="Pfam" id="PF11751">
    <property type="entry name" value="PorP_SprF"/>
    <property type="match status" value="1"/>
</dbReference>
<evidence type="ECO:0000256" key="1">
    <source>
        <dbReference type="SAM" id="SignalP"/>
    </source>
</evidence>
<accession>F0S871</accession>
<dbReference type="STRING" id="762903.Pedsa_1777"/>
<keyword evidence="3" id="KW-1185">Reference proteome</keyword>
<reference evidence="2 3" key="1">
    <citation type="journal article" date="2011" name="Stand. Genomic Sci.">
        <title>Complete genome sequence of the gliding, heparinolytic Pedobacter saltans type strain (113).</title>
        <authorList>
            <person name="Liolios K."/>
            <person name="Sikorski J."/>
            <person name="Lu M."/>
            <person name="Nolan M."/>
            <person name="Lapidus A."/>
            <person name="Lucas S."/>
            <person name="Hammon N."/>
            <person name="Deshpande S."/>
            <person name="Cheng J.F."/>
            <person name="Tapia R."/>
            <person name="Han C."/>
            <person name="Goodwin L."/>
            <person name="Pitluck S."/>
            <person name="Huntemann M."/>
            <person name="Ivanova N."/>
            <person name="Pagani I."/>
            <person name="Mavromatis K."/>
            <person name="Ovchinikova G."/>
            <person name="Pati A."/>
            <person name="Chen A."/>
            <person name="Palaniappan K."/>
            <person name="Land M."/>
            <person name="Hauser L."/>
            <person name="Brambilla E.M."/>
            <person name="Kotsyurbenko O."/>
            <person name="Rohde M."/>
            <person name="Tindall B.J."/>
            <person name="Abt B."/>
            <person name="Goker M."/>
            <person name="Detter J.C."/>
            <person name="Woyke T."/>
            <person name="Bristow J."/>
            <person name="Eisen J.A."/>
            <person name="Markowitz V."/>
            <person name="Hugenholtz P."/>
            <person name="Klenk H.P."/>
            <person name="Kyrpides N.C."/>
        </authorList>
    </citation>
    <scope>NUCLEOTIDE SEQUENCE [LARGE SCALE GENOMIC DNA]</scope>
    <source>
        <strain evidence="3">ATCC 51119 / DSM 12145 / JCM 21818 / LMG 10337 / NBRC 100064 / NCIMB 13643</strain>
    </source>
</reference>
<feature type="signal peptide" evidence="1">
    <location>
        <begin position="1"/>
        <end position="19"/>
    </location>
</feature>
<reference evidence="3" key="2">
    <citation type="submission" date="2011-02" db="EMBL/GenBank/DDBJ databases">
        <title>The complete genome of Pedobacter saltans DSM 12145.</title>
        <authorList>
            <consortium name="US DOE Joint Genome Institute (JGI-PGF)"/>
            <person name="Lucas S."/>
            <person name="Copeland A."/>
            <person name="Lapidus A."/>
            <person name="Bruce D."/>
            <person name="Goodwin L."/>
            <person name="Pitluck S."/>
            <person name="Kyrpides N."/>
            <person name="Mavromatis K."/>
            <person name="Pagani I."/>
            <person name="Ivanova N."/>
            <person name="Ovchinnikova G."/>
            <person name="Lu M."/>
            <person name="Detter J.C."/>
            <person name="Han C."/>
            <person name="Land M."/>
            <person name="Hauser L."/>
            <person name="Markowitz V."/>
            <person name="Cheng J.-F."/>
            <person name="Hugenholtz P."/>
            <person name="Woyke T."/>
            <person name="Wu D."/>
            <person name="Tindall B."/>
            <person name="Pomrenke H.G."/>
            <person name="Brambilla E."/>
            <person name="Klenk H.-P."/>
            <person name="Eisen J.A."/>
        </authorList>
    </citation>
    <scope>NUCLEOTIDE SEQUENCE [LARGE SCALE GENOMIC DNA]</scope>
    <source>
        <strain evidence="3">ATCC 51119 / DSM 12145 / JCM 21818 / LMG 10337 / NBRC 100064 / NCIMB 13643</strain>
    </source>
</reference>
<name>F0S871_PSESL</name>
<dbReference type="EMBL" id="CP002545">
    <property type="protein sequence ID" value="ADY52333.1"/>
    <property type="molecule type" value="Genomic_DNA"/>
</dbReference>
<dbReference type="RefSeq" id="WP_013632824.1">
    <property type="nucleotide sequence ID" value="NC_015177.1"/>
</dbReference>
<dbReference type="OrthoDB" id="1114455at2"/>
<feature type="chain" id="PRO_5003256794" evidence="1">
    <location>
        <begin position="20"/>
        <end position="320"/>
    </location>
</feature>
<dbReference type="eggNOG" id="COG3064">
    <property type="taxonomic scope" value="Bacteria"/>
</dbReference>
<dbReference type="InterPro" id="IPR019861">
    <property type="entry name" value="PorP/SprF_Bacteroidetes"/>
</dbReference>
<proteinExistence type="predicted"/>
<evidence type="ECO:0000313" key="2">
    <source>
        <dbReference type="EMBL" id="ADY52333.1"/>
    </source>
</evidence>
<dbReference type="Proteomes" id="UP000000310">
    <property type="component" value="Chromosome"/>
</dbReference>
<sequence length="320" mass="35683">MRWFAFLFVVVIISTGALAQQKPQYTQYMQNMQVINPALSGIYHGIYVKAASRNQWLGLESAPKTNYITVSAPLNIDKDILTAGSADFGIEDVGTKDERDSYYASENHHGIGMMVLDDRTGSLSRASANLTYAYHIALGDMANLSLGVGAGIGRISLNVQELRFEDGFEPLIAQGNSIRWSPDVNAGVYLYGANFFAGVSMQQIMKQKVSFAQDYQSEEVPHYFFTAGYRFWLGQDFSFMPSVMLKYVEPLPSSIDLNLKVAFRNNVWLGGSYRKKDAFSAIFGFTVSKVFDVGYAYDFTQSELRTVSNGTHELVLGVKW</sequence>
<protein>
    <submittedName>
        <fullName evidence="2">Membrane protein</fullName>
    </submittedName>
</protein>